<dbReference type="InterPro" id="IPR026052">
    <property type="entry name" value="DNA-bd_prot-inh"/>
</dbReference>
<dbReference type="GO" id="GO:0030154">
    <property type="term" value="P:cell differentiation"/>
    <property type="evidence" value="ECO:0007669"/>
    <property type="project" value="TreeGrafter"/>
</dbReference>
<dbReference type="SMART" id="SM00353">
    <property type="entry name" value="HLH"/>
    <property type="match status" value="1"/>
</dbReference>
<protein>
    <recommendedName>
        <fullName evidence="6">BHLH domain-containing protein</fullName>
    </recommendedName>
</protein>
<dbReference type="GO" id="GO:0005737">
    <property type="term" value="C:cytoplasm"/>
    <property type="evidence" value="ECO:0007669"/>
    <property type="project" value="InterPro"/>
</dbReference>
<evidence type="ECO:0000259" key="6">
    <source>
        <dbReference type="PROSITE" id="PS50888"/>
    </source>
</evidence>
<dbReference type="GO" id="GO:0000122">
    <property type="term" value="P:negative regulation of transcription by RNA polymerase II"/>
    <property type="evidence" value="ECO:0007669"/>
    <property type="project" value="InterPro"/>
</dbReference>
<dbReference type="EMBL" id="JAODUP010000657">
    <property type="protein sequence ID" value="KAK2145789.1"/>
    <property type="molecule type" value="Genomic_DNA"/>
</dbReference>
<dbReference type="GO" id="GO:0032922">
    <property type="term" value="P:circadian regulation of gene expression"/>
    <property type="evidence" value="ECO:0007669"/>
    <property type="project" value="TreeGrafter"/>
</dbReference>
<dbReference type="InterPro" id="IPR036638">
    <property type="entry name" value="HLH_DNA-bd_sf"/>
</dbReference>
<organism evidence="7 8">
    <name type="scientific">Paralvinella palmiformis</name>
    <dbReference type="NCBI Taxonomy" id="53620"/>
    <lineage>
        <taxon>Eukaryota</taxon>
        <taxon>Metazoa</taxon>
        <taxon>Spiralia</taxon>
        <taxon>Lophotrochozoa</taxon>
        <taxon>Annelida</taxon>
        <taxon>Polychaeta</taxon>
        <taxon>Sedentaria</taxon>
        <taxon>Canalipalpata</taxon>
        <taxon>Terebellida</taxon>
        <taxon>Terebelliformia</taxon>
        <taxon>Alvinellidae</taxon>
        <taxon>Paralvinella</taxon>
    </lineage>
</organism>
<dbReference type="GO" id="GO:0046983">
    <property type="term" value="F:protein dimerization activity"/>
    <property type="evidence" value="ECO:0007669"/>
    <property type="project" value="InterPro"/>
</dbReference>
<keyword evidence="5" id="KW-0539">Nucleus</keyword>
<evidence type="ECO:0000256" key="4">
    <source>
        <dbReference type="ARBA" id="ARBA00023163"/>
    </source>
</evidence>
<accession>A0AAD9J3N6</accession>
<dbReference type="CDD" id="cd19684">
    <property type="entry name" value="bHLH_dnHLH_ID"/>
    <property type="match status" value="1"/>
</dbReference>
<dbReference type="SUPFAM" id="SSF47459">
    <property type="entry name" value="HLH, helix-loop-helix DNA-binding domain"/>
    <property type="match status" value="1"/>
</dbReference>
<proteinExistence type="predicted"/>
<dbReference type="GO" id="GO:0005634">
    <property type="term" value="C:nucleus"/>
    <property type="evidence" value="ECO:0007669"/>
    <property type="project" value="UniProtKB-SubCell"/>
</dbReference>
<dbReference type="PANTHER" id="PTHR11723">
    <property type="entry name" value="DNA-BINDING PROTEIN INHIBITOR"/>
    <property type="match status" value="1"/>
</dbReference>
<dbReference type="AlphaFoldDB" id="A0AAD9J3N6"/>
<evidence type="ECO:0000313" key="8">
    <source>
        <dbReference type="Proteomes" id="UP001208570"/>
    </source>
</evidence>
<name>A0AAD9J3N6_9ANNE</name>
<dbReference type="Gene3D" id="4.10.280.10">
    <property type="entry name" value="Helix-loop-helix DNA-binding domain"/>
    <property type="match status" value="1"/>
</dbReference>
<dbReference type="Proteomes" id="UP001208570">
    <property type="component" value="Unassembled WGS sequence"/>
</dbReference>
<keyword evidence="3" id="KW-0805">Transcription regulation</keyword>
<evidence type="ECO:0000256" key="5">
    <source>
        <dbReference type="ARBA" id="ARBA00023242"/>
    </source>
</evidence>
<reference evidence="7" key="1">
    <citation type="journal article" date="2023" name="Mol. Biol. Evol.">
        <title>Third-Generation Sequencing Reveals the Adaptive Role of the Epigenome in Three Deep-Sea Polychaetes.</title>
        <authorList>
            <person name="Perez M."/>
            <person name="Aroh O."/>
            <person name="Sun Y."/>
            <person name="Lan Y."/>
            <person name="Juniper S.K."/>
            <person name="Young C.R."/>
            <person name="Angers B."/>
            <person name="Qian P.Y."/>
        </authorList>
    </citation>
    <scope>NUCLEOTIDE SEQUENCE</scope>
    <source>
        <strain evidence="7">P08H-3</strain>
    </source>
</reference>
<dbReference type="PROSITE" id="PS50888">
    <property type="entry name" value="BHLH"/>
    <property type="match status" value="1"/>
</dbReference>
<feature type="domain" description="BHLH" evidence="6">
    <location>
        <begin position="20"/>
        <end position="72"/>
    </location>
</feature>
<gene>
    <name evidence="7" type="ORF">LSH36_657g01009</name>
</gene>
<evidence type="ECO:0000256" key="2">
    <source>
        <dbReference type="ARBA" id="ARBA00022491"/>
    </source>
</evidence>
<comment type="caution">
    <text evidence="7">The sequence shown here is derived from an EMBL/GenBank/DDBJ whole genome shotgun (WGS) entry which is preliminary data.</text>
</comment>
<keyword evidence="2" id="KW-0678">Repressor</keyword>
<evidence type="ECO:0000256" key="3">
    <source>
        <dbReference type="ARBA" id="ARBA00023015"/>
    </source>
</evidence>
<dbReference type="Pfam" id="PF00010">
    <property type="entry name" value="HLH"/>
    <property type="match status" value="1"/>
</dbReference>
<comment type="subcellular location">
    <subcellularLocation>
        <location evidence="1">Nucleus</location>
    </subcellularLocation>
</comment>
<sequence length="262" mass="29490">MKAQNVGPSRVGQEFAMKSDQFRVSKHKMENGEQEMQACFSKLKELVPSVPHDKKLSKVQLLQHVIDYILDLELTLDSHPSIRTSPSIIKALAETRKPLAESLHLNTLQRRVSDRLARAIRASVYRRNENIYRLYAFLSYRWAPACLAGAPWVIEKVHIHIHPPPPPTPPQSRGLYTVLYLSIGRLTRGHVSYCEANLYLGEGTWPGIFGNPIGSWRQRHPDPRGSGVGGGLQSGVDECTDCRRVMIMYDLANSNDPWSAAI</sequence>
<dbReference type="PANTHER" id="PTHR11723:SF17">
    <property type="entry name" value="PROTEIN EXTRA-MACROCHAETAE"/>
    <property type="match status" value="1"/>
</dbReference>
<evidence type="ECO:0000256" key="1">
    <source>
        <dbReference type="ARBA" id="ARBA00004123"/>
    </source>
</evidence>
<keyword evidence="4" id="KW-0804">Transcription</keyword>
<evidence type="ECO:0000313" key="7">
    <source>
        <dbReference type="EMBL" id="KAK2145789.1"/>
    </source>
</evidence>
<dbReference type="InterPro" id="IPR011598">
    <property type="entry name" value="bHLH_dom"/>
</dbReference>
<keyword evidence="8" id="KW-1185">Reference proteome</keyword>